<name>A0ABW8WWD0_9CYAN</name>
<sequence>MGGFRERLFQHFRTITAGIKELKLYSDREEAFFQEELTYTAKSARNYRVTSLKIFPRHLLPPTFTRYEASREGSICH</sequence>
<proteinExistence type="predicted"/>
<protein>
    <submittedName>
        <fullName evidence="1">Uncharacterized protein</fullName>
    </submittedName>
</protein>
<comment type="caution">
    <text evidence="1">The sequence shown here is derived from an EMBL/GenBank/DDBJ whole genome shotgun (WGS) entry which is preliminary data.</text>
</comment>
<reference evidence="1 2" key="1">
    <citation type="submission" date="2024-07" db="EMBL/GenBank/DDBJ databases">
        <authorList>
            <person name="Tripathy S."/>
        </authorList>
    </citation>
    <scope>NUCLEOTIDE SEQUENCE [LARGE SCALE GENOMIC DNA]</scope>
    <source>
        <strain evidence="1 2">VB-61278_2</strain>
    </source>
</reference>
<accession>A0ABW8WWD0</accession>
<organism evidence="1 2">
    <name type="scientific">Scytonema tolypothrichoides VB-61278_2</name>
    <dbReference type="NCBI Taxonomy" id="3232314"/>
    <lineage>
        <taxon>Bacteria</taxon>
        <taxon>Bacillati</taxon>
        <taxon>Cyanobacteriota</taxon>
        <taxon>Cyanophyceae</taxon>
        <taxon>Nostocales</taxon>
        <taxon>Scytonemataceae</taxon>
        <taxon>Scytonema</taxon>
    </lineage>
</organism>
<dbReference type="EMBL" id="JBFQGM010000016">
    <property type="protein sequence ID" value="MFL9465408.1"/>
    <property type="molecule type" value="Genomic_DNA"/>
</dbReference>
<dbReference type="Proteomes" id="UP001628874">
    <property type="component" value="Unassembled WGS sequence"/>
</dbReference>
<dbReference type="RefSeq" id="WP_137986101.1">
    <property type="nucleotide sequence ID" value="NZ_JBFQGM010000016.1"/>
</dbReference>
<evidence type="ECO:0000313" key="1">
    <source>
        <dbReference type="EMBL" id="MFL9465408.1"/>
    </source>
</evidence>
<evidence type="ECO:0000313" key="2">
    <source>
        <dbReference type="Proteomes" id="UP001628874"/>
    </source>
</evidence>
<gene>
    <name evidence="1" type="ORF">AB0759_32900</name>
</gene>
<keyword evidence="2" id="KW-1185">Reference proteome</keyword>